<name>A0AAE0YPX3_9GAST</name>
<protein>
    <submittedName>
        <fullName evidence="2">Uncharacterized protein</fullName>
    </submittedName>
</protein>
<organism evidence="2 3">
    <name type="scientific">Elysia crispata</name>
    <name type="common">lettuce slug</name>
    <dbReference type="NCBI Taxonomy" id="231223"/>
    <lineage>
        <taxon>Eukaryota</taxon>
        <taxon>Metazoa</taxon>
        <taxon>Spiralia</taxon>
        <taxon>Lophotrochozoa</taxon>
        <taxon>Mollusca</taxon>
        <taxon>Gastropoda</taxon>
        <taxon>Heterobranchia</taxon>
        <taxon>Euthyneura</taxon>
        <taxon>Panpulmonata</taxon>
        <taxon>Sacoglossa</taxon>
        <taxon>Placobranchoidea</taxon>
        <taxon>Plakobranchidae</taxon>
        <taxon>Elysia</taxon>
    </lineage>
</organism>
<reference evidence="2" key="1">
    <citation type="journal article" date="2023" name="G3 (Bethesda)">
        <title>A reference genome for the long-term kleptoplast-retaining sea slug Elysia crispata morphotype clarki.</title>
        <authorList>
            <person name="Eastman K.E."/>
            <person name="Pendleton A.L."/>
            <person name="Shaikh M.A."/>
            <person name="Suttiyut T."/>
            <person name="Ogas R."/>
            <person name="Tomko P."/>
            <person name="Gavelis G."/>
            <person name="Widhalm J.R."/>
            <person name="Wisecaver J.H."/>
        </authorList>
    </citation>
    <scope>NUCLEOTIDE SEQUENCE</scope>
    <source>
        <strain evidence="2">ECLA1</strain>
    </source>
</reference>
<keyword evidence="3" id="KW-1185">Reference proteome</keyword>
<evidence type="ECO:0000313" key="2">
    <source>
        <dbReference type="EMBL" id="KAK3753735.1"/>
    </source>
</evidence>
<evidence type="ECO:0000313" key="3">
    <source>
        <dbReference type="Proteomes" id="UP001283361"/>
    </source>
</evidence>
<comment type="caution">
    <text evidence="2">The sequence shown here is derived from an EMBL/GenBank/DDBJ whole genome shotgun (WGS) entry which is preliminary data.</text>
</comment>
<dbReference type="Proteomes" id="UP001283361">
    <property type="component" value="Unassembled WGS sequence"/>
</dbReference>
<evidence type="ECO:0000256" key="1">
    <source>
        <dbReference type="SAM" id="MobiDB-lite"/>
    </source>
</evidence>
<accession>A0AAE0YPX3</accession>
<dbReference type="EMBL" id="JAWDGP010005692">
    <property type="protein sequence ID" value="KAK3753735.1"/>
    <property type="molecule type" value="Genomic_DNA"/>
</dbReference>
<sequence length="115" mass="12552">MFHVVQHNSVLCAKAFDRVNPSEMVEALARTGIDGKDIRITTELYWNQKAAIRVDQELSEPAAIQRGLDKTLTKQTAILPDLIAPVDKRDFRPSPSSQCGPVVRGIAPSSGQTAP</sequence>
<gene>
    <name evidence="2" type="ORF">RRG08_034910</name>
</gene>
<dbReference type="AlphaFoldDB" id="A0AAE0YPX3"/>
<proteinExistence type="predicted"/>
<feature type="region of interest" description="Disordered" evidence="1">
    <location>
        <begin position="88"/>
        <end position="115"/>
    </location>
</feature>